<dbReference type="AlphaFoldDB" id="A0A5C3QXM5"/>
<dbReference type="STRING" id="1884261.A0A5C3QXM5"/>
<proteinExistence type="predicted"/>
<dbReference type="OrthoDB" id="2606310at2759"/>
<name>A0A5C3QXM5_9AGAR</name>
<gene>
    <name evidence="1" type="ORF">BDV98DRAFT_559770</name>
</gene>
<evidence type="ECO:0000313" key="2">
    <source>
        <dbReference type="Proteomes" id="UP000305067"/>
    </source>
</evidence>
<dbReference type="EMBL" id="ML178815">
    <property type="protein sequence ID" value="TFL06652.1"/>
    <property type="molecule type" value="Genomic_DNA"/>
</dbReference>
<dbReference type="Proteomes" id="UP000305067">
    <property type="component" value="Unassembled WGS sequence"/>
</dbReference>
<organism evidence="1 2">
    <name type="scientific">Pterulicium gracile</name>
    <dbReference type="NCBI Taxonomy" id="1884261"/>
    <lineage>
        <taxon>Eukaryota</taxon>
        <taxon>Fungi</taxon>
        <taxon>Dikarya</taxon>
        <taxon>Basidiomycota</taxon>
        <taxon>Agaricomycotina</taxon>
        <taxon>Agaricomycetes</taxon>
        <taxon>Agaricomycetidae</taxon>
        <taxon>Agaricales</taxon>
        <taxon>Pleurotineae</taxon>
        <taxon>Pterulaceae</taxon>
        <taxon>Pterulicium</taxon>
    </lineage>
</organism>
<reference evidence="1 2" key="1">
    <citation type="journal article" date="2019" name="Nat. Ecol. Evol.">
        <title>Megaphylogeny resolves global patterns of mushroom evolution.</title>
        <authorList>
            <person name="Varga T."/>
            <person name="Krizsan K."/>
            <person name="Foldi C."/>
            <person name="Dima B."/>
            <person name="Sanchez-Garcia M."/>
            <person name="Sanchez-Ramirez S."/>
            <person name="Szollosi G.J."/>
            <person name="Szarkandi J.G."/>
            <person name="Papp V."/>
            <person name="Albert L."/>
            <person name="Andreopoulos W."/>
            <person name="Angelini C."/>
            <person name="Antonin V."/>
            <person name="Barry K.W."/>
            <person name="Bougher N.L."/>
            <person name="Buchanan P."/>
            <person name="Buyck B."/>
            <person name="Bense V."/>
            <person name="Catcheside P."/>
            <person name="Chovatia M."/>
            <person name="Cooper J."/>
            <person name="Damon W."/>
            <person name="Desjardin D."/>
            <person name="Finy P."/>
            <person name="Geml J."/>
            <person name="Haridas S."/>
            <person name="Hughes K."/>
            <person name="Justo A."/>
            <person name="Karasinski D."/>
            <person name="Kautmanova I."/>
            <person name="Kiss B."/>
            <person name="Kocsube S."/>
            <person name="Kotiranta H."/>
            <person name="LaButti K.M."/>
            <person name="Lechner B.E."/>
            <person name="Liimatainen K."/>
            <person name="Lipzen A."/>
            <person name="Lukacs Z."/>
            <person name="Mihaltcheva S."/>
            <person name="Morgado L.N."/>
            <person name="Niskanen T."/>
            <person name="Noordeloos M.E."/>
            <person name="Ohm R.A."/>
            <person name="Ortiz-Santana B."/>
            <person name="Ovrebo C."/>
            <person name="Racz N."/>
            <person name="Riley R."/>
            <person name="Savchenko A."/>
            <person name="Shiryaev A."/>
            <person name="Soop K."/>
            <person name="Spirin V."/>
            <person name="Szebenyi C."/>
            <person name="Tomsovsky M."/>
            <person name="Tulloss R.E."/>
            <person name="Uehling J."/>
            <person name="Grigoriev I.V."/>
            <person name="Vagvolgyi C."/>
            <person name="Papp T."/>
            <person name="Martin F.M."/>
            <person name="Miettinen O."/>
            <person name="Hibbett D.S."/>
            <person name="Nagy L.G."/>
        </authorList>
    </citation>
    <scope>NUCLEOTIDE SEQUENCE [LARGE SCALE GENOMIC DNA]</scope>
    <source>
        <strain evidence="1 2">CBS 309.79</strain>
    </source>
</reference>
<evidence type="ECO:0000313" key="1">
    <source>
        <dbReference type="EMBL" id="TFL06652.1"/>
    </source>
</evidence>
<sequence length="342" mass="38389">MYISRMMVLLHLEQLFVPPVKELQGDRPTEVVRPTYPPFFIPALARHFPVDRRVPMPQQSFPLYLLPVDLALEIVRIACSSSFNDTFLSTAAALSRVSYPLYKAAMPHLLQAVTLTQAKQVPAFMHSVQLQRQHRERSSRLALDYPALLKTFWVTECWEPLVDSALDRILDYGPLHDVMRNAEELALSANTLHLLYNGLSSTTSCSRAEGWKCRELIITGSGCRWNPLTSTREGQAFLAKLTHLTILVPLEADQIASVEEALKDPPQTSEIIPVFLANLAPIRHMPELRQLSFRISKPSSTPSSSCRHGTLVTYSSEGDPEHPGERLLRASVVQDTVFPSII</sequence>
<protein>
    <submittedName>
        <fullName evidence="1">Uncharacterized protein</fullName>
    </submittedName>
</protein>
<keyword evidence="2" id="KW-1185">Reference proteome</keyword>
<accession>A0A5C3QXM5</accession>